<organism evidence="4">
    <name type="scientific">uncultured organism</name>
    <dbReference type="NCBI Taxonomy" id="155900"/>
    <lineage>
        <taxon>unclassified sequences</taxon>
        <taxon>environmental samples</taxon>
    </lineage>
</organism>
<reference evidence="4" key="1">
    <citation type="submission" date="2019-06" db="EMBL/GenBank/DDBJ databases">
        <authorList>
            <person name="Murdoch R.W."/>
            <person name="Fathepure B."/>
        </authorList>
    </citation>
    <scope>NUCLEOTIDE SEQUENCE</scope>
</reference>
<evidence type="ECO:0000313" key="4">
    <source>
        <dbReference type="EMBL" id="QEA03777.1"/>
    </source>
</evidence>
<evidence type="ECO:0000259" key="3">
    <source>
        <dbReference type="Pfam" id="PF00171"/>
    </source>
</evidence>
<dbReference type="InterPro" id="IPR029510">
    <property type="entry name" value="Ald_DH_CS_GLU"/>
</dbReference>
<proteinExistence type="inferred from homology"/>
<dbReference type="PROSITE" id="PS00687">
    <property type="entry name" value="ALDEHYDE_DEHYDR_GLU"/>
    <property type="match status" value="1"/>
</dbReference>
<keyword evidence="2 4" id="KW-0560">Oxidoreductase</keyword>
<dbReference type="Pfam" id="PF00171">
    <property type="entry name" value="Aldedh"/>
    <property type="match status" value="1"/>
</dbReference>
<dbReference type="InterPro" id="IPR016163">
    <property type="entry name" value="Ald_DH_C"/>
</dbReference>
<feature type="domain" description="Aldehyde dehydrogenase" evidence="3">
    <location>
        <begin position="34"/>
        <end position="500"/>
    </location>
</feature>
<dbReference type="InterPro" id="IPR016161">
    <property type="entry name" value="Ald_DH/histidinol_DH"/>
</dbReference>
<dbReference type="FunFam" id="3.40.309.10:FF:000012">
    <property type="entry name" value="Betaine aldehyde dehydrogenase"/>
    <property type="match status" value="1"/>
</dbReference>
<dbReference type="FunFam" id="3.40.605.10:FF:000007">
    <property type="entry name" value="NAD/NADP-dependent betaine aldehyde dehydrogenase"/>
    <property type="match status" value="1"/>
</dbReference>
<dbReference type="PANTHER" id="PTHR11699">
    <property type="entry name" value="ALDEHYDE DEHYDROGENASE-RELATED"/>
    <property type="match status" value="1"/>
</dbReference>
<name>A0A5B8RAT7_9ZZZZ</name>
<gene>
    <name evidence="4" type="primary">styD</name>
    <name evidence="4" type="ORF">KBTEX_00077</name>
</gene>
<dbReference type="EMBL" id="MN079076">
    <property type="protein sequence ID" value="QEA03777.1"/>
    <property type="molecule type" value="Genomic_DNA"/>
</dbReference>
<comment type="similarity">
    <text evidence="1">Belongs to the aldehyde dehydrogenase family.</text>
</comment>
<sequence>MTQAAEQQSVFAGVSAAARAFVEREHGHYIGGEWVGASGGERLPVHDPATGAVMTHVAGGQGADVDRAVNAARRAFEDAEWSRMRPVDRERLLFRLADAIEVHADELAEIESLDQGKAVGMARNLDLTMAVDFVRYMAGWATKIDGRSVEPSVPYLPDQRFTGWTRKEPVGVVGAIVPWNFPILMAVWKLAPAVATGCTAVLKPAEETPLSALRLAELAESVGVPAGVINVVTGEGHTAGAALSGHPGIDKVAFTGSTEVGKLIGKAAMDNMTRVSLELGGKSPVVVLDDMDPAAAAQGAAQSIFLNHGQVCTAGSRLYVHSRQYDAVVDGLADIAGGMRLGSGRDPEAQMGPLVSREQQQRVSGYIDSGREQGARVAAGGHTREGGYFVEPTILADTNHDMRVVREEIFGPVLTVMPYDDLDEVARLANDTPYGLGASIWSNDLSRVHRLIPKIRAGTVWVNCHNVLDPALPLGGFKQSGIGRELGREVVDLYTETKTVMMSI</sequence>
<dbReference type="InterPro" id="IPR016160">
    <property type="entry name" value="Ald_DH_CS_CYS"/>
</dbReference>
<accession>A0A5B8RAT7</accession>
<dbReference type="AlphaFoldDB" id="A0A5B8RAT7"/>
<evidence type="ECO:0000256" key="1">
    <source>
        <dbReference type="ARBA" id="ARBA00009986"/>
    </source>
</evidence>
<dbReference type="Gene3D" id="3.40.605.10">
    <property type="entry name" value="Aldehyde Dehydrogenase, Chain A, domain 1"/>
    <property type="match status" value="1"/>
</dbReference>
<evidence type="ECO:0000256" key="2">
    <source>
        <dbReference type="ARBA" id="ARBA00023002"/>
    </source>
</evidence>
<dbReference type="Gene3D" id="3.40.309.10">
    <property type="entry name" value="Aldehyde Dehydrogenase, Chain A, domain 2"/>
    <property type="match status" value="1"/>
</dbReference>
<protein>
    <submittedName>
        <fullName evidence="4">Phenylacetaldehyde dehydrogenase</fullName>
        <ecNumber evidence="4">1.2.1.39</ecNumber>
    </submittedName>
</protein>
<dbReference type="PROSITE" id="PS00070">
    <property type="entry name" value="ALDEHYDE_DEHYDR_CYS"/>
    <property type="match status" value="1"/>
</dbReference>
<dbReference type="InterPro" id="IPR015590">
    <property type="entry name" value="Aldehyde_DH_dom"/>
</dbReference>
<dbReference type="EC" id="1.2.1.39" evidence="4"/>
<dbReference type="SUPFAM" id="SSF53720">
    <property type="entry name" value="ALDH-like"/>
    <property type="match status" value="1"/>
</dbReference>
<dbReference type="InterPro" id="IPR016162">
    <property type="entry name" value="Ald_DH_N"/>
</dbReference>
<dbReference type="GO" id="GO:0008957">
    <property type="term" value="F:phenylacetaldehyde dehydrogenase (NAD+) activity"/>
    <property type="evidence" value="ECO:0007669"/>
    <property type="project" value="UniProtKB-EC"/>
</dbReference>